<evidence type="ECO:0000313" key="2">
    <source>
        <dbReference type="Proteomes" id="UP000805704"/>
    </source>
</evidence>
<name>A0ACB7EZY0_NIBAL</name>
<sequence>MAEPRIPVRLNCLCCPICREVLRDPVTIPCGHNFCMRCIEDLWGHGEKSNPRCKCPECGHRFPSKPQLIKNTTLVDLVRDTERSDPGSEKRNQQSGEVKQAVRSPQKRPWSCAETGSPLCSRHSSSLDVYCCTDELVICAVCASAEHAGHTIGAVSGERQRKEMFLSCQKTIIYTKEIEHFCPTTTLKEELKNMQMKSKQNLQEQKKRCKKLQTTLKQIQEEARNTEDYCGSILASIIDALQRHYLSVKELIAAQEEADGS</sequence>
<proteinExistence type="predicted"/>
<accession>A0ACB7EZY0</accession>
<comment type="caution">
    <text evidence="1">The sequence shown here is derived from an EMBL/GenBank/DDBJ whole genome shotgun (WGS) entry which is preliminary data.</text>
</comment>
<evidence type="ECO:0000313" key="1">
    <source>
        <dbReference type="EMBL" id="KAG8007822.1"/>
    </source>
</evidence>
<dbReference type="Proteomes" id="UP000805704">
    <property type="component" value="Chromosome 2"/>
</dbReference>
<gene>
    <name evidence="1" type="primary">TRIM65.2</name>
    <name evidence="1" type="ORF">GBF38_013519</name>
</gene>
<keyword evidence="2" id="KW-1185">Reference proteome</keyword>
<reference evidence="1" key="1">
    <citation type="submission" date="2020-04" db="EMBL/GenBank/DDBJ databases">
        <title>A chromosome-scale assembly and high-density genetic map of the yellow drum (Nibea albiflora) genome.</title>
        <authorList>
            <person name="Xu D."/>
            <person name="Zhang W."/>
            <person name="Chen R."/>
            <person name="Tan P."/>
            <person name="Wang L."/>
            <person name="Song H."/>
            <person name="Tian L."/>
            <person name="Zhu Q."/>
            <person name="Wang B."/>
        </authorList>
    </citation>
    <scope>NUCLEOTIDE SEQUENCE</scope>
    <source>
        <strain evidence="1">ZJHYS-2018</strain>
    </source>
</reference>
<protein>
    <submittedName>
        <fullName evidence="1">Tripartite motif-containing protein 65</fullName>
    </submittedName>
</protein>
<dbReference type="EMBL" id="CM024790">
    <property type="protein sequence ID" value="KAG8007822.1"/>
    <property type="molecule type" value="Genomic_DNA"/>
</dbReference>
<organism evidence="1 2">
    <name type="scientific">Nibea albiflora</name>
    <name type="common">Yellow drum</name>
    <name type="synonym">Corvina albiflora</name>
    <dbReference type="NCBI Taxonomy" id="240163"/>
    <lineage>
        <taxon>Eukaryota</taxon>
        <taxon>Metazoa</taxon>
        <taxon>Chordata</taxon>
        <taxon>Craniata</taxon>
        <taxon>Vertebrata</taxon>
        <taxon>Euteleostomi</taxon>
        <taxon>Actinopterygii</taxon>
        <taxon>Neopterygii</taxon>
        <taxon>Teleostei</taxon>
        <taxon>Neoteleostei</taxon>
        <taxon>Acanthomorphata</taxon>
        <taxon>Eupercaria</taxon>
        <taxon>Sciaenidae</taxon>
        <taxon>Nibea</taxon>
    </lineage>
</organism>